<comment type="cofactor">
    <cofactor evidence="1">
        <name>Zn(2+)</name>
        <dbReference type="ChEBI" id="CHEBI:29105"/>
    </cofactor>
</comment>
<comment type="caution">
    <text evidence="10">Lacks conserved residue(s) required for the propagation of feature annotation.</text>
</comment>
<evidence type="ECO:0000256" key="6">
    <source>
        <dbReference type="ARBA" id="ARBA00022729"/>
    </source>
</evidence>
<dbReference type="AlphaFoldDB" id="A0A183D3H0"/>
<reference evidence="14" key="1">
    <citation type="submission" date="2016-06" db="UniProtKB">
        <authorList>
            <consortium name="WormBaseParasite"/>
        </authorList>
    </citation>
    <scope>IDENTIFICATION</scope>
</reference>
<accession>A0A183D3H0</accession>
<evidence type="ECO:0000256" key="3">
    <source>
        <dbReference type="ARBA" id="ARBA00022645"/>
    </source>
</evidence>
<reference evidence="12 13" key="2">
    <citation type="submission" date="2018-11" db="EMBL/GenBank/DDBJ databases">
        <authorList>
            <consortium name="Pathogen Informatics"/>
        </authorList>
    </citation>
    <scope>NUCLEOTIDE SEQUENCE [LARGE SCALE GENOMIC DNA]</scope>
</reference>
<gene>
    <name evidence="12" type="ORF">GPUH_LOCUS3261</name>
</gene>
<proteinExistence type="inferred from homology"/>
<organism evidence="14">
    <name type="scientific">Gongylonema pulchrum</name>
    <dbReference type="NCBI Taxonomy" id="637853"/>
    <lineage>
        <taxon>Eukaryota</taxon>
        <taxon>Metazoa</taxon>
        <taxon>Ecdysozoa</taxon>
        <taxon>Nematoda</taxon>
        <taxon>Chromadorea</taxon>
        <taxon>Rhabditida</taxon>
        <taxon>Spirurina</taxon>
        <taxon>Spiruromorpha</taxon>
        <taxon>Spiruroidea</taxon>
        <taxon>Gongylonematidae</taxon>
        <taxon>Gongylonema</taxon>
    </lineage>
</organism>
<keyword evidence="7" id="KW-0378">Hydrolase</keyword>
<name>A0A183D3H0_9BILA</name>
<evidence type="ECO:0000256" key="5">
    <source>
        <dbReference type="ARBA" id="ARBA00022723"/>
    </source>
</evidence>
<keyword evidence="9" id="KW-0482">Metalloprotease</keyword>
<comment type="similarity">
    <text evidence="2 10">Belongs to the peptidase M14 family.</text>
</comment>
<dbReference type="OrthoDB" id="3626597at2759"/>
<dbReference type="PRINTS" id="PR00765">
    <property type="entry name" value="CRBOXYPTASEA"/>
</dbReference>
<feature type="domain" description="Peptidase M14" evidence="11">
    <location>
        <begin position="1"/>
        <end position="261"/>
    </location>
</feature>
<dbReference type="PANTHER" id="PTHR11705">
    <property type="entry name" value="PROTEASE FAMILY M14 CARBOXYPEPTIDASE A,B"/>
    <property type="match status" value="1"/>
</dbReference>
<sequence>MLHKEILASRLSNDSQQRIKIWQHGEISCYGIITVTDRMGHIAIPIGNPARNTSKRAVWIDGGNHAREWPAFHTAAFFIHELVSKYSKDAEITNYVDKLNIYVSPVLNPDGFEFSRTSDVALIRHWRKNRAPENCSGSILFRKNLCCDGVDLNRNYDFDFRQTLYPYNNPCSDEYQGPYPFSEPESRHVSFETNIRLHIAVRDIMTSAELRGKVDAVISMHTHGQLIILPYNHRRNTYPSDYADLVCSNYNTIFVLNCYMI</sequence>
<keyword evidence="3" id="KW-0121">Carboxypeptidase</keyword>
<evidence type="ECO:0000313" key="13">
    <source>
        <dbReference type="Proteomes" id="UP000271098"/>
    </source>
</evidence>
<evidence type="ECO:0000259" key="11">
    <source>
        <dbReference type="PROSITE" id="PS52035"/>
    </source>
</evidence>
<dbReference type="PANTHER" id="PTHR11705:SF59">
    <property type="entry name" value="PEPTIDASE M14 CARBOXYPEPTIDASE A DOMAIN-CONTAINING PROTEIN"/>
    <property type="match status" value="1"/>
</dbReference>
<dbReference type="GO" id="GO:0008270">
    <property type="term" value="F:zinc ion binding"/>
    <property type="evidence" value="ECO:0007669"/>
    <property type="project" value="InterPro"/>
</dbReference>
<dbReference type="Proteomes" id="UP000271098">
    <property type="component" value="Unassembled WGS sequence"/>
</dbReference>
<evidence type="ECO:0000313" key="12">
    <source>
        <dbReference type="EMBL" id="VDK38741.1"/>
    </source>
</evidence>
<evidence type="ECO:0000256" key="10">
    <source>
        <dbReference type="PROSITE-ProRule" id="PRU01379"/>
    </source>
</evidence>
<dbReference type="Pfam" id="PF00246">
    <property type="entry name" value="Peptidase_M14"/>
    <property type="match status" value="1"/>
</dbReference>
<dbReference type="GO" id="GO:0005615">
    <property type="term" value="C:extracellular space"/>
    <property type="evidence" value="ECO:0007669"/>
    <property type="project" value="TreeGrafter"/>
</dbReference>
<keyword evidence="13" id="KW-1185">Reference proteome</keyword>
<evidence type="ECO:0000256" key="9">
    <source>
        <dbReference type="ARBA" id="ARBA00023049"/>
    </source>
</evidence>
<keyword evidence="5" id="KW-0479">Metal-binding</keyword>
<protein>
    <submittedName>
        <fullName evidence="14">Peptidase_M14 domain-containing protein</fullName>
    </submittedName>
</protein>
<dbReference type="PROSITE" id="PS52035">
    <property type="entry name" value="PEPTIDASE_M14"/>
    <property type="match status" value="1"/>
</dbReference>
<evidence type="ECO:0000256" key="1">
    <source>
        <dbReference type="ARBA" id="ARBA00001947"/>
    </source>
</evidence>
<keyword evidence="8" id="KW-0862">Zinc</keyword>
<dbReference type="SMART" id="SM00631">
    <property type="entry name" value="Zn_pept"/>
    <property type="match status" value="1"/>
</dbReference>
<evidence type="ECO:0000256" key="4">
    <source>
        <dbReference type="ARBA" id="ARBA00022670"/>
    </source>
</evidence>
<dbReference type="GO" id="GO:0006508">
    <property type="term" value="P:proteolysis"/>
    <property type="evidence" value="ECO:0007669"/>
    <property type="project" value="UniProtKB-KW"/>
</dbReference>
<keyword evidence="4" id="KW-0645">Protease</keyword>
<keyword evidence="6" id="KW-0732">Signal</keyword>
<evidence type="ECO:0000313" key="14">
    <source>
        <dbReference type="WBParaSite" id="GPUH_0000326601-mRNA-1"/>
    </source>
</evidence>
<dbReference type="SUPFAM" id="SSF53187">
    <property type="entry name" value="Zn-dependent exopeptidases"/>
    <property type="match status" value="1"/>
</dbReference>
<dbReference type="Gene3D" id="3.40.630.10">
    <property type="entry name" value="Zn peptidases"/>
    <property type="match status" value="1"/>
</dbReference>
<dbReference type="EMBL" id="UYRT01005456">
    <property type="protein sequence ID" value="VDK38741.1"/>
    <property type="molecule type" value="Genomic_DNA"/>
</dbReference>
<dbReference type="WBParaSite" id="GPUH_0000326601-mRNA-1">
    <property type="protein sequence ID" value="GPUH_0000326601-mRNA-1"/>
    <property type="gene ID" value="GPUH_0000326601"/>
</dbReference>
<dbReference type="InterPro" id="IPR000834">
    <property type="entry name" value="Peptidase_M14"/>
</dbReference>
<evidence type="ECO:0000256" key="8">
    <source>
        <dbReference type="ARBA" id="ARBA00022833"/>
    </source>
</evidence>
<evidence type="ECO:0000256" key="2">
    <source>
        <dbReference type="ARBA" id="ARBA00005988"/>
    </source>
</evidence>
<dbReference type="FunFam" id="3.40.630.10:FF:000084">
    <property type="entry name" value="Carboxypeptidase B2"/>
    <property type="match status" value="1"/>
</dbReference>
<evidence type="ECO:0000256" key="7">
    <source>
        <dbReference type="ARBA" id="ARBA00022801"/>
    </source>
</evidence>
<dbReference type="GO" id="GO:0004181">
    <property type="term" value="F:metallocarboxypeptidase activity"/>
    <property type="evidence" value="ECO:0007669"/>
    <property type="project" value="InterPro"/>
</dbReference>